<evidence type="ECO:0008006" key="2">
    <source>
        <dbReference type="Google" id="ProtNLM"/>
    </source>
</evidence>
<dbReference type="AlphaFoldDB" id="A0A0F9WWT7"/>
<protein>
    <recommendedName>
        <fullName evidence="2">YbjN domain-containing protein</fullName>
    </recommendedName>
</protein>
<dbReference type="EMBL" id="LAZR01000184">
    <property type="protein sequence ID" value="KKN83458.1"/>
    <property type="molecule type" value="Genomic_DNA"/>
</dbReference>
<gene>
    <name evidence="1" type="ORF">LCGC14_0298760</name>
</gene>
<accession>A0A0F9WWT7</accession>
<sequence length="202" mass="22394">MLIHKGDSTLCGGGVTPAGRLGGNRHPRRIGYGDVDMSLIEFASLRQSHPVDMIEWVAAAREWAFERSGDDEIAVAVAGVWTDYSVSFSWLENIEALHLGCAFDLKIPAHRRSEVLRLLALINEKLLVGHFDLWQQEGAVMFRHALLLSGGAEPTSQQAERMLATALESCERFYQAFQFVVWADRMADDALACAIFETEGEA</sequence>
<dbReference type="CDD" id="cd17033">
    <property type="entry name" value="DR1245-like"/>
    <property type="match status" value="1"/>
</dbReference>
<reference evidence="1" key="1">
    <citation type="journal article" date="2015" name="Nature">
        <title>Complex archaea that bridge the gap between prokaryotes and eukaryotes.</title>
        <authorList>
            <person name="Spang A."/>
            <person name="Saw J.H."/>
            <person name="Jorgensen S.L."/>
            <person name="Zaremba-Niedzwiedzka K."/>
            <person name="Martijn J."/>
            <person name="Lind A.E."/>
            <person name="van Eijk R."/>
            <person name="Schleper C."/>
            <person name="Guy L."/>
            <person name="Ettema T.J."/>
        </authorList>
    </citation>
    <scope>NUCLEOTIDE SEQUENCE</scope>
</reference>
<dbReference type="Pfam" id="PF10722">
    <property type="entry name" value="YbjN"/>
    <property type="match status" value="1"/>
</dbReference>
<organism evidence="1">
    <name type="scientific">marine sediment metagenome</name>
    <dbReference type="NCBI Taxonomy" id="412755"/>
    <lineage>
        <taxon>unclassified sequences</taxon>
        <taxon>metagenomes</taxon>
        <taxon>ecological metagenomes</taxon>
    </lineage>
</organism>
<name>A0A0F9WWT7_9ZZZZ</name>
<comment type="caution">
    <text evidence="1">The sequence shown here is derived from an EMBL/GenBank/DDBJ whole genome shotgun (WGS) entry which is preliminary data.</text>
</comment>
<evidence type="ECO:0000313" key="1">
    <source>
        <dbReference type="EMBL" id="KKN83458.1"/>
    </source>
</evidence>
<proteinExistence type="predicted"/>
<dbReference type="InterPro" id="IPR019660">
    <property type="entry name" value="Put_sensory_transdc_reg_YbjN"/>
</dbReference>